<evidence type="ECO:0000313" key="2">
    <source>
        <dbReference type="EMBL" id="KAB1855844.1"/>
    </source>
</evidence>
<reference evidence="2 3" key="1">
    <citation type="submission" date="2019-09" db="EMBL/GenBank/DDBJ databases">
        <title>Draft genome sequence of Acinetobacter tandoii W4-4-4 isolated from environmental water sample.</title>
        <authorList>
            <person name="Wee S.K."/>
            <person name="Yan B."/>
            <person name="Mustaffa S.B."/>
            <person name="Yap E.P.H."/>
        </authorList>
    </citation>
    <scope>NUCLEOTIDE SEQUENCE [LARGE SCALE GENOMIC DNA]</scope>
    <source>
        <strain evidence="2 3">W4-4-4</strain>
    </source>
</reference>
<proteinExistence type="predicted"/>
<feature type="transmembrane region" description="Helical" evidence="1">
    <location>
        <begin position="29"/>
        <end position="49"/>
    </location>
</feature>
<evidence type="ECO:0000313" key="3">
    <source>
        <dbReference type="Proteomes" id="UP000325788"/>
    </source>
</evidence>
<dbReference type="AlphaFoldDB" id="A0A5N4WF32"/>
<dbReference type="Proteomes" id="UP000325788">
    <property type="component" value="Unassembled WGS sequence"/>
</dbReference>
<gene>
    <name evidence="2" type="ORF">F4W09_08555</name>
</gene>
<dbReference type="EMBL" id="VXLD01000004">
    <property type="protein sequence ID" value="KAB1855844.1"/>
    <property type="molecule type" value="Genomic_DNA"/>
</dbReference>
<comment type="caution">
    <text evidence="2">The sequence shown here is derived from an EMBL/GenBank/DDBJ whole genome shotgun (WGS) entry which is preliminary data.</text>
</comment>
<keyword evidence="1" id="KW-1133">Transmembrane helix</keyword>
<sequence length="65" mass="7254">MNRIFIPAVLLSITLILSLIYLINQGLDLAAIIFASGVLVVLMLASYVYQQIRLSVRECIKESTK</sequence>
<dbReference type="RefSeq" id="WP_016168342.1">
    <property type="nucleotide sequence ID" value="NZ_BBNK01000003.1"/>
</dbReference>
<name>A0A5N4WF32_9GAMM</name>
<accession>A0A5N4WF32</accession>
<keyword evidence="1" id="KW-0472">Membrane</keyword>
<keyword evidence="1" id="KW-0812">Transmembrane</keyword>
<feature type="transmembrane region" description="Helical" evidence="1">
    <location>
        <begin position="5"/>
        <end position="23"/>
    </location>
</feature>
<evidence type="ECO:0000256" key="1">
    <source>
        <dbReference type="SAM" id="Phobius"/>
    </source>
</evidence>
<protein>
    <submittedName>
        <fullName evidence="2">Uncharacterized protein</fullName>
    </submittedName>
</protein>
<organism evidence="2 3">
    <name type="scientific">Acinetobacter tandoii</name>
    <dbReference type="NCBI Taxonomy" id="202954"/>
    <lineage>
        <taxon>Bacteria</taxon>
        <taxon>Pseudomonadati</taxon>
        <taxon>Pseudomonadota</taxon>
        <taxon>Gammaproteobacteria</taxon>
        <taxon>Moraxellales</taxon>
        <taxon>Moraxellaceae</taxon>
        <taxon>Acinetobacter</taxon>
    </lineage>
</organism>